<dbReference type="Proteomes" id="UP000324832">
    <property type="component" value="Unassembled WGS sequence"/>
</dbReference>
<evidence type="ECO:0000313" key="6">
    <source>
        <dbReference type="Proteomes" id="UP000324832"/>
    </source>
</evidence>
<dbReference type="InterPro" id="IPR032454">
    <property type="entry name" value="Histone_H2A_C"/>
</dbReference>
<comment type="subcellular location">
    <subcellularLocation>
        <location evidence="1">Chromosome</location>
    </subcellularLocation>
</comment>
<name>A0A5E4PW47_9NEOP</name>
<evidence type="ECO:0000259" key="4">
    <source>
        <dbReference type="Pfam" id="PF16211"/>
    </source>
</evidence>
<keyword evidence="3" id="KW-0238">DNA-binding</keyword>
<gene>
    <name evidence="5" type="ORF">LSINAPIS_LOCUS2505</name>
</gene>
<organism evidence="5 6">
    <name type="scientific">Leptidea sinapis</name>
    <dbReference type="NCBI Taxonomy" id="189913"/>
    <lineage>
        <taxon>Eukaryota</taxon>
        <taxon>Metazoa</taxon>
        <taxon>Ecdysozoa</taxon>
        <taxon>Arthropoda</taxon>
        <taxon>Hexapoda</taxon>
        <taxon>Insecta</taxon>
        <taxon>Pterygota</taxon>
        <taxon>Neoptera</taxon>
        <taxon>Endopterygota</taxon>
        <taxon>Lepidoptera</taxon>
        <taxon>Glossata</taxon>
        <taxon>Ditrysia</taxon>
        <taxon>Papilionoidea</taxon>
        <taxon>Pieridae</taxon>
        <taxon>Dismorphiinae</taxon>
        <taxon>Leptidea</taxon>
    </lineage>
</organism>
<dbReference type="PANTHER" id="PTHR23430">
    <property type="entry name" value="HISTONE H2A"/>
    <property type="match status" value="1"/>
</dbReference>
<evidence type="ECO:0000256" key="2">
    <source>
        <dbReference type="ARBA" id="ARBA00022454"/>
    </source>
</evidence>
<proteinExistence type="predicted"/>
<dbReference type="GO" id="GO:0046982">
    <property type="term" value="F:protein heterodimerization activity"/>
    <property type="evidence" value="ECO:0007669"/>
    <property type="project" value="InterPro"/>
</dbReference>
<dbReference type="GO" id="GO:0000786">
    <property type="term" value="C:nucleosome"/>
    <property type="evidence" value="ECO:0007669"/>
    <property type="project" value="UniProtKB-KW"/>
</dbReference>
<evidence type="ECO:0000256" key="1">
    <source>
        <dbReference type="ARBA" id="ARBA00004286"/>
    </source>
</evidence>
<dbReference type="SUPFAM" id="SSF47113">
    <property type="entry name" value="Histone-fold"/>
    <property type="match status" value="1"/>
</dbReference>
<keyword evidence="2" id="KW-0158">Chromosome</keyword>
<keyword evidence="6" id="KW-1185">Reference proteome</keyword>
<protein>
    <recommendedName>
        <fullName evidence="4">Histone H2A C-terminal domain-containing protein</fullName>
    </recommendedName>
</protein>
<evidence type="ECO:0000256" key="3">
    <source>
        <dbReference type="ARBA" id="ARBA00023269"/>
    </source>
</evidence>
<dbReference type="SMART" id="SM00414">
    <property type="entry name" value="H2A"/>
    <property type="match status" value="1"/>
</dbReference>
<dbReference type="EMBL" id="FZQP02000526">
    <property type="protein sequence ID" value="VVC89368.1"/>
    <property type="molecule type" value="Genomic_DNA"/>
</dbReference>
<dbReference type="AlphaFoldDB" id="A0A5E4PW47"/>
<feature type="domain" description="Histone H2A C-terminal" evidence="4">
    <location>
        <begin position="75"/>
        <end position="104"/>
    </location>
</feature>
<dbReference type="InterPro" id="IPR009072">
    <property type="entry name" value="Histone-fold"/>
</dbReference>
<dbReference type="GO" id="GO:0030527">
    <property type="term" value="F:structural constituent of chromatin"/>
    <property type="evidence" value="ECO:0007669"/>
    <property type="project" value="InterPro"/>
</dbReference>
<dbReference type="Gene3D" id="1.10.20.10">
    <property type="entry name" value="Histone, subunit A"/>
    <property type="match status" value="2"/>
</dbReference>
<dbReference type="GO" id="GO:0003677">
    <property type="term" value="F:DNA binding"/>
    <property type="evidence" value="ECO:0007669"/>
    <property type="project" value="InterPro"/>
</dbReference>
<reference evidence="5 6" key="1">
    <citation type="submission" date="2017-07" db="EMBL/GenBank/DDBJ databases">
        <authorList>
            <person name="Talla V."/>
            <person name="Backstrom N."/>
        </authorList>
    </citation>
    <scope>NUCLEOTIDE SEQUENCE [LARGE SCALE GENOMIC DNA]</scope>
</reference>
<dbReference type="CDD" id="cd00074">
    <property type="entry name" value="HFD_H2A"/>
    <property type="match status" value="1"/>
</dbReference>
<accession>A0A5E4PW47</accession>
<keyword evidence="3" id="KW-0544">Nucleosome core</keyword>
<dbReference type="InterPro" id="IPR002119">
    <property type="entry name" value="Histone_H2A"/>
</dbReference>
<dbReference type="Pfam" id="PF16211">
    <property type="entry name" value="Histone_H2A_C"/>
    <property type="match status" value="1"/>
</dbReference>
<sequence length="121" mass="13508">MWFIVILFVADFKFEEMSGKISKSKRAGIIFPVARIHNNLRGYAPRVSADAAIFLAAVIEITTRHIMIAIKTDSELDQLFGRAVIPNAGVVPQIHQFLIPKKKNAVINIPKEDFGGPSQEY</sequence>
<evidence type="ECO:0000313" key="5">
    <source>
        <dbReference type="EMBL" id="VVC89368.1"/>
    </source>
</evidence>